<dbReference type="InterPro" id="IPR018649">
    <property type="entry name" value="SHOCT"/>
</dbReference>
<sequence length="169" mass="18922">MDYRKLDELNKLRISGALTDEEFEQEKQKILNKETPKGILGLSENSYMGIMNFVLLIPTWGWIISIIAWIVGKDKSEAVSTQGKYIFNWLISWSIYTLIIGLIFAGQFIGGIIGAIASPLSLLSGSLFNIGTLPFVLLFILYFVFPIIGGVKGLDGKLWKYPLSIPFLK</sequence>
<accession>A0A174QLW6</accession>
<evidence type="ECO:0000256" key="1">
    <source>
        <dbReference type="ARBA" id="ARBA00004141"/>
    </source>
</evidence>
<dbReference type="GeneID" id="69591538"/>
<protein>
    <submittedName>
        <fullName evidence="8">DUF4870 domain-containing protein</fullName>
    </submittedName>
    <submittedName>
        <fullName evidence="7">Putative transmembrane protein</fullName>
    </submittedName>
</protein>
<evidence type="ECO:0000256" key="5">
    <source>
        <dbReference type="SAM" id="Phobius"/>
    </source>
</evidence>
<dbReference type="Proteomes" id="UP001204548">
    <property type="component" value="Unassembled WGS sequence"/>
</dbReference>
<keyword evidence="2 5" id="KW-0812">Transmembrane</keyword>
<proteinExistence type="predicted"/>
<dbReference type="RefSeq" id="WP_010538970.1">
    <property type="nucleotide sequence ID" value="NZ_CABMFH010000007.1"/>
</dbReference>
<dbReference type="Proteomes" id="UP001060104">
    <property type="component" value="Chromosome"/>
</dbReference>
<feature type="domain" description="SHOCT" evidence="6">
    <location>
        <begin position="5"/>
        <end position="31"/>
    </location>
</feature>
<dbReference type="Pfam" id="PF09851">
    <property type="entry name" value="SHOCT"/>
    <property type="match status" value="1"/>
</dbReference>
<reference evidence="8" key="2">
    <citation type="submission" date="2022-08" db="EMBL/GenBank/DDBJ databases">
        <title>Genome Sequencing of Bacteroides fragilis Group Isolates with Nanopore Technology.</title>
        <authorList>
            <person name="Tisza M.J."/>
            <person name="Smith D."/>
            <person name="Dekker J.P."/>
        </authorList>
    </citation>
    <scope>NUCLEOTIDE SEQUENCE</scope>
    <source>
        <strain evidence="8">BFG-351</strain>
        <strain evidence="9">BFG-527</strain>
    </source>
</reference>
<evidence type="ECO:0000313" key="11">
    <source>
        <dbReference type="Proteomes" id="UP001060104"/>
    </source>
</evidence>
<dbReference type="EMBL" id="CZAE01000016">
    <property type="protein sequence ID" value="CUP72981.1"/>
    <property type="molecule type" value="Genomic_DNA"/>
</dbReference>
<dbReference type="Proteomes" id="UP000095606">
    <property type="component" value="Unassembled WGS sequence"/>
</dbReference>
<feature type="transmembrane region" description="Helical" evidence="5">
    <location>
        <begin position="93"/>
        <end position="116"/>
    </location>
</feature>
<evidence type="ECO:0000313" key="8">
    <source>
        <dbReference type="EMBL" id="MCS2794599.1"/>
    </source>
</evidence>
<evidence type="ECO:0000313" key="7">
    <source>
        <dbReference type="EMBL" id="CUP72981.1"/>
    </source>
</evidence>
<evidence type="ECO:0000313" key="10">
    <source>
        <dbReference type="Proteomes" id="UP000095606"/>
    </source>
</evidence>
<accession>A0A3E5GF53</accession>
<keyword evidence="3 5" id="KW-1133">Transmembrane helix</keyword>
<organism evidence="7 10">
    <name type="scientific">Bacteroides faecis</name>
    <dbReference type="NCBI Taxonomy" id="674529"/>
    <lineage>
        <taxon>Bacteria</taxon>
        <taxon>Pseudomonadati</taxon>
        <taxon>Bacteroidota</taxon>
        <taxon>Bacteroidia</taxon>
        <taxon>Bacteroidales</taxon>
        <taxon>Bacteroidaceae</taxon>
        <taxon>Bacteroides</taxon>
    </lineage>
</organism>
<comment type="subcellular location">
    <subcellularLocation>
        <location evidence="1">Membrane</location>
        <topology evidence="1">Multi-pass membrane protein</topology>
    </subcellularLocation>
</comment>
<keyword evidence="11" id="KW-1185">Reference proteome</keyword>
<evidence type="ECO:0000256" key="2">
    <source>
        <dbReference type="ARBA" id="ARBA00022692"/>
    </source>
</evidence>
<feature type="transmembrane region" description="Helical" evidence="5">
    <location>
        <begin position="128"/>
        <end position="151"/>
    </location>
</feature>
<evidence type="ECO:0000313" key="9">
    <source>
        <dbReference type="EMBL" id="UVQ74303.1"/>
    </source>
</evidence>
<gene>
    <name evidence="7" type="ORF">ERS852461_03251</name>
    <name evidence="8" type="ORF">NXW97_21830</name>
    <name evidence="9" type="ORF">NXY30_25625</name>
</gene>
<evidence type="ECO:0000256" key="4">
    <source>
        <dbReference type="ARBA" id="ARBA00023136"/>
    </source>
</evidence>
<dbReference type="InterPro" id="IPR019109">
    <property type="entry name" value="MamF_MmsF"/>
</dbReference>
<dbReference type="EMBL" id="CP103141">
    <property type="protein sequence ID" value="UVQ74303.1"/>
    <property type="molecule type" value="Genomic_DNA"/>
</dbReference>
<dbReference type="Pfam" id="PF09685">
    <property type="entry name" value="MamF_MmsF"/>
    <property type="match status" value="1"/>
</dbReference>
<name>A0A174QLW6_9BACE</name>
<keyword evidence="4 5" id="KW-0472">Membrane</keyword>
<reference evidence="7 10" key="1">
    <citation type="submission" date="2015-09" db="EMBL/GenBank/DDBJ databases">
        <authorList>
            <consortium name="Pathogen Informatics"/>
        </authorList>
    </citation>
    <scope>NUCLEOTIDE SEQUENCE [LARGE SCALE GENOMIC DNA]</scope>
    <source>
        <strain evidence="7 10">2789STDY5834846</strain>
    </source>
</reference>
<evidence type="ECO:0000256" key="3">
    <source>
        <dbReference type="ARBA" id="ARBA00022989"/>
    </source>
</evidence>
<feature type="transmembrane region" description="Helical" evidence="5">
    <location>
        <begin position="50"/>
        <end position="72"/>
    </location>
</feature>
<evidence type="ECO:0000259" key="6">
    <source>
        <dbReference type="Pfam" id="PF09851"/>
    </source>
</evidence>
<dbReference type="AlphaFoldDB" id="A0A174QLW6"/>
<dbReference type="EMBL" id="JANUTS010000001">
    <property type="protein sequence ID" value="MCS2794599.1"/>
    <property type="molecule type" value="Genomic_DNA"/>
</dbReference>